<dbReference type="InterPro" id="IPR051795">
    <property type="entry name" value="Glycosyl_Hydrlase_43"/>
</dbReference>
<dbReference type="Gene3D" id="2.60.120.200">
    <property type="match status" value="1"/>
</dbReference>
<sequence length="550" mass="61753">MSAVLLLGCQPRLNKDQENLSVATQKGISQLLWESDLGDGNYQNPILHIDYSDPDVVRVGGGYYMTASSFNAAPGLPILHSTDLVNWQLINYALPQQVPLEVFEIPQHGNGVWAPNIRFHDDKFWIFYPDPDFGIYVVTATDPAKEWSKPKLILAGKGLIDPTPLWDGDGQAWLLHAWAKSRAGFNNVLSLRQMAKDVSWVSDDYEHIIDGHSLPGYRTVEGPKFYKRNGYYYIFAPAGGVETGWKTVFRAKNIKGPYETKIVMAQESSLINGPHQGSWIHTEKNEDWFIHFQSRKAYGRVLHLQPVKWINDWPVIGDDADGDGVGQPVYTHLKPATDNAGKIKRQPTSDEFDLDKLGIQWQWNANYKEDWYSLTASSGKLRLFGQPKINTTGDNLWMTPSLLLQKNPALTYEVITQVDLANSSEKAEGGLLVFGENYSWIGIKPIEGKPHLVYVSCTGARKGCNESVHDYGPIDGATLELRYIMNADATVVFSYRTDSSGRYKVIGEHFNAVRGRWVGVKVGLFSVSTTSNSGTYLDIDYIRFSPLPRR</sequence>
<dbReference type="InterPro" id="IPR041542">
    <property type="entry name" value="GH43_C2"/>
</dbReference>
<proteinExistence type="inferred from homology"/>
<dbReference type="CDD" id="cd09001">
    <property type="entry name" value="GH43_FsAxh1-like"/>
    <property type="match status" value="1"/>
</dbReference>
<evidence type="ECO:0000256" key="2">
    <source>
        <dbReference type="ARBA" id="ARBA00022801"/>
    </source>
</evidence>
<dbReference type="InterPro" id="IPR013320">
    <property type="entry name" value="ConA-like_dom_sf"/>
</dbReference>
<dbReference type="Pfam" id="PF04616">
    <property type="entry name" value="Glyco_hydro_43"/>
    <property type="match status" value="1"/>
</dbReference>
<organism evidence="8 9">
    <name type="scientific">Paraglaciecola arctica BSs20135</name>
    <dbReference type="NCBI Taxonomy" id="493475"/>
    <lineage>
        <taxon>Bacteria</taxon>
        <taxon>Pseudomonadati</taxon>
        <taxon>Pseudomonadota</taxon>
        <taxon>Gammaproteobacteria</taxon>
        <taxon>Alteromonadales</taxon>
        <taxon>Alteromonadaceae</taxon>
        <taxon>Paraglaciecola</taxon>
    </lineage>
</organism>
<protein>
    <submittedName>
        <fullName evidence="8">Glycoside hydrolase family 43</fullName>
    </submittedName>
</protein>
<dbReference type="RefSeq" id="WP_007625612.1">
    <property type="nucleotide sequence ID" value="NZ_BAEO01000067.1"/>
</dbReference>
<evidence type="ECO:0000256" key="1">
    <source>
        <dbReference type="ARBA" id="ARBA00009865"/>
    </source>
</evidence>
<evidence type="ECO:0000256" key="6">
    <source>
        <dbReference type="RuleBase" id="RU361187"/>
    </source>
</evidence>
<dbReference type="PANTHER" id="PTHR42812">
    <property type="entry name" value="BETA-XYLOSIDASE"/>
    <property type="match status" value="1"/>
</dbReference>
<keyword evidence="3 6" id="KW-0326">Glycosidase</keyword>
<name>K6ZF58_9ALTE</name>
<evidence type="ECO:0000313" key="9">
    <source>
        <dbReference type="Proteomes" id="UP000006327"/>
    </source>
</evidence>
<dbReference type="InterPro" id="IPR006710">
    <property type="entry name" value="Glyco_hydro_43"/>
</dbReference>
<dbReference type="SUPFAM" id="SSF75005">
    <property type="entry name" value="Arabinanase/levansucrase/invertase"/>
    <property type="match status" value="1"/>
</dbReference>
<comment type="caution">
    <text evidence="8">The sequence shown here is derived from an EMBL/GenBank/DDBJ whole genome shotgun (WGS) entry which is preliminary data.</text>
</comment>
<dbReference type="AlphaFoldDB" id="K6ZF58"/>
<dbReference type="InterPro" id="IPR023296">
    <property type="entry name" value="Glyco_hydro_beta-prop_sf"/>
</dbReference>
<feature type="active site" description="Proton donor" evidence="4">
    <location>
        <position position="221"/>
    </location>
</feature>
<comment type="similarity">
    <text evidence="1 6">Belongs to the glycosyl hydrolase 43 family.</text>
</comment>
<dbReference type="Pfam" id="PF17851">
    <property type="entry name" value="GH43_C2"/>
    <property type="match status" value="1"/>
</dbReference>
<dbReference type="EMBL" id="BAEO01000067">
    <property type="protein sequence ID" value="GAC22045.1"/>
    <property type="molecule type" value="Genomic_DNA"/>
</dbReference>
<dbReference type="Gene3D" id="2.115.10.20">
    <property type="entry name" value="Glycosyl hydrolase domain, family 43"/>
    <property type="match status" value="1"/>
</dbReference>
<evidence type="ECO:0000259" key="7">
    <source>
        <dbReference type="Pfam" id="PF17851"/>
    </source>
</evidence>
<feature type="site" description="Important for catalytic activity, responsible for pKa modulation of the active site Glu and correct orientation of both the proton donor and substrate" evidence="5">
    <location>
        <position position="161"/>
    </location>
</feature>
<dbReference type="PANTHER" id="PTHR42812:SF12">
    <property type="entry name" value="BETA-XYLOSIDASE-RELATED"/>
    <property type="match status" value="1"/>
</dbReference>
<evidence type="ECO:0000313" key="8">
    <source>
        <dbReference type="EMBL" id="GAC22045.1"/>
    </source>
</evidence>
<gene>
    <name evidence="8" type="ORF">GARC_5110</name>
</gene>
<keyword evidence="2 6" id="KW-0378">Hydrolase</keyword>
<dbReference type="SUPFAM" id="SSF49899">
    <property type="entry name" value="Concanavalin A-like lectins/glucanases"/>
    <property type="match status" value="1"/>
</dbReference>
<evidence type="ECO:0000256" key="5">
    <source>
        <dbReference type="PIRSR" id="PIRSR606710-2"/>
    </source>
</evidence>
<accession>K6ZF58</accession>
<feature type="active site" description="Proton acceptor" evidence="4">
    <location>
        <position position="53"/>
    </location>
</feature>
<dbReference type="GO" id="GO:0004553">
    <property type="term" value="F:hydrolase activity, hydrolyzing O-glycosyl compounds"/>
    <property type="evidence" value="ECO:0007669"/>
    <property type="project" value="InterPro"/>
</dbReference>
<dbReference type="eggNOG" id="COG3507">
    <property type="taxonomic scope" value="Bacteria"/>
</dbReference>
<dbReference type="STRING" id="493475.GARC_5110"/>
<feature type="domain" description="Beta-xylosidase C-terminal Concanavalin A-like" evidence="7">
    <location>
        <begin position="349"/>
        <end position="544"/>
    </location>
</feature>
<dbReference type="Proteomes" id="UP000006327">
    <property type="component" value="Unassembled WGS sequence"/>
</dbReference>
<keyword evidence="9" id="KW-1185">Reference proteome</keyword>
<dbReference type="GO" id="GO:0005975">
    <property type="term" value="P:carbohydrate metabolic process"/>
    <property type="evidence" value="ECO:0007669"/>
    <property type="project" value="InterPro"/>
</dbReference>
<evidence type="ECO:0000256" key="3">
    <source>
        <dbReference type="ARBA" id="ARBA00023295"/>
    </source>
</evidence>
<evidence type="ECO:0000256" key="4">
    <source>
        <dbReference type="PIRSR" id="PIRSR606710-1"/>
    </source>
</evidence>
<reference evidence="8 9" key="1">
    <citation type="journal article" date="2017" name="Antonie Van Leeuwenhoek">
        <title>Rhizobium rhizosphaerae sp. nov., a novel species isolated from rice rhizosphere.</title>
        <authorList>
            <person name="Zhao J.J."/>
            <person name="Zhang J."/>
            <person name="Zhang R.J."/>
            <person name="Zhang C.W."/>
            <person name="Yin H.Q."/>
            <person name="Zhang X.X."/>
        </authorList>
    </citation>
    <scope>NUCLEOTIDE SEQUENCE [LARGE SCALE GENOMIC DNA]</scope>
    <source>
        <strain evidence="8 9">BSs20135</strain>
    </source>
</reference>